<accession>A0A1D3L0Z5</accession>
<dbReference type="RefSeq" id="WP_071906414.1">
    <property type="nucleotide sequence ID" value="NZ_LT607756.1"/>
</dbReference>
<keyword evidence="1" id="KW-0472">Membrane</keyword>
<gene>
    <name evidence="2" type="ORF">MCBB_0650</name>
</gene>
<evidence type="ECO:0000313" key="2">
    <source>
        <dbReference type="EMBL" id="SCG85223.1"/>
    </source>
</evidence>
<dbReference type="InterPro" id="IPR027417">
    <property type="entry name" value="P-loop_NTPase"/>
</dbReference>
<dbReference type="Proteomes" id="UP000094707">
    <property type="component" value="Chromosome I"/>
</dbReference>
<sequence>MVDYKVHSVDENEDFVYTRSFRKIYRMFRSLKNRKGRFVLVTGTPGTGKSANIYTALKSLDLNVYEPALFLHNVDMSYDEVFNEFFKTLRADLNVETNEDVYKKVQEYDVVLLADKILDSEFINKEKAGLSLWTLNKGLRALPFYFKIELERIKHKNDLKNVNIVIQTVFAFRFNGRSYDILTDFSIFSKILIFIFKHLFEIIMITYSEEEILQIVKNNFKYADDTSIKSYIEKYGHKPRSIFKALRNEGETIVPKYEKGFLYGLIITGIFLIYQIMRFIIHFATDVLVVV</sequence>
<protein>
    <submittedName>
        <fullName evidence="2">Uncharacterized protein</fullName>
    </submittedName>
</protein>
<evidence type="ECO:0000313" key="3">
    <source>
        <dbReference type="Proteomes" id="UP000094707"/>
    </source>
</evidence>
<dbReference type="PATRIC" id="fig|129848.4.peg.658"/>
<dbReference type="OrthoDB" id="67618at2157"/>
<dbReference type="GeneID" id="30411505"/>
<proteinExistence type="predicted"/>
<dbReference type="Gene3D" id="3.40.50.300">
    <property type="entry name" value="P-loop containing nucleotide triphosphate hydrolases"/>
    <property type="match status" value="1"/>
</dbReference>
<evidence type="ECO:0000256" key="1">
    <source>
        <dbReference type="SAM" id="Phobius"/>
    </source>
</evidence>
<reference evidence="2 3" key="1">
    <citation type="submission" date="2016-08" db="EMBL/GenBank/DDBJ databases">
        <authorList>
            <person name="Seilhamer J.J."/>
        </authorList>
    </citation>
    <scope>NUCLEOTIDE SEQUENCE [LARGE SCALE GENOMIC DNA]</scope>
    <source>
        <strain evidence="2">Buetzberg</strain>
    </source>
</reference>
<organism evidence="2 3">
    <name type="scientific">Methanobacterium congolense</name>
    <dbReference type="NCBI Taxonomy" id="118062"/>
    <lineage>
        <taxon>Archaea</taxon>
        <taxon>Methanobacteriati</taxon>
        <taxon>Methanobacteriota</taxon>
        <taxon>Methanomada group</taxon>
        <taxon>Methanobacteria</taxon>
        <taxon>Methanobacteriales</taxon>
        <taxon>Methanobacteriaceae</taxon>
        <taxon>Methanobacterium</taxon>
    </lineage>
</organism>
<keyword evidence="3" id="KW-1185">Reference proteome</keyword>
<dbReference type="EMBL" id="LT607756">
    <property type="protein sequence ID" value="SCG85223.1"/>
    <property type="molecule type" value="Genomic_DNA"/>
</dbReference>
<feature type="transmembrane region" description="Helical" evidence="1">
    <location>
        <begin position="261"/>
        <end position="281"/>
    </location>
</feature>
<dbReference type="SUPFAM" id="SSF52540">
    <property type="entry name" value="P-loop containing nucleoside triphosphate hydrolases"/>
    <property type="match status" value="2"/>
</dbReference>
<dbReference type="AlphaFoldDB" id="A0A1D3L0Z5"/>
<keyword evidence="1" id="KW-0812">Transmembrane</keyword>
<keyword evidence="1" id="KW-1133">Transmembrane helix</keyword>
<dbReference type="KEGG" id="mcub:MCBB_0650"/>
<name>A0A1D3L0Z5_9EURY</name>